<evidence type="ECO:0000259" key="2">
    <source>
        <dbReference type="Pfam" id="PF17761"/>
    </source>
</evidence>
<sequence length="339" mass="39261">MPKKYETDITQNKDYKKLVANLKEKIADNQFKAALEVNYQLLDLYWYFGREIVSKQKKHFWGKEFIPALCKDLEEEFPDMEGFSIQSIRNWYKMHSAEEISSKVTEKLEDVESLITSIPWEHNLKIMSKCQNVGEALFYTKETISNEWSPDVLENRIDSGLYEQGGDAVFNFDQRLPKENTEFARGFLKTPCKIDLLPKTKDIDEDDVETLIAKKVVELFLELGGFSYIGQKVALKVGQREFFADLLFYHVKLHSYVVVQIKMEDFKPEFIGKLSFYASAIDRDIKTERDNQTIGILICKSKDNLIAQYSLDGVSQPIGISEYEIGEALEEKLKSDTED</sequence>
<dbReference type="InterPro" id="IPR053148">
    <property type="entry name" value="PD-DEXK-like_domain"/>
</dbReference>
<organism evidence="3 4">
    <name type="scientific">Filifactor villosus</name>
    <dbReference type="NCBI Taxonomy" id="29374"/>
    <lineage>
        <taxon>Bacteria</taxon>
        <taxon>Bacillati</taxon>
        <taxon>Bacillota</taxon>
        <taxon>Clostridia</taxon>
        <taxon>Peptostreptococcales</taxon>
        <taxon>Filifactoraceae</taxon>
        <taxon>Filifactor</taxon>
    </lineage>
</organism>
<evidence type="ECO:0000313" key="3">
    <source>
        <dbReference type="EMBL" id="MFC4805676.1"/>
    </source>
</evidence>
<dbReference type="Proteomes" id="UP001595916">
    <property type="component" value="Unassembled WGS sequence"/>
</dbReference>
<dbReference type="PANTHER" id="PTHR30547:SF5">
    <property type="entry name" value="NUCLEASE YHCG-RELATED"/>
    <property type="match status" value="1"/>
</dbReference>
<evidence type="ECO:0000259" key="1">
    <source>
        <dbReference type="Pfam" id="PF06250"/>
    </source>
</evidence>
<accession>A0ABV9QQF6</accession>
<dbReference type="Gene3D" id="3.40.1350.10">
    <property type="match status" value="1"/>
</dbReference>
<dbReference type="InterPro" id="IPR041527">
    <property type="entry name" value="YhcG_N"/>
</dbReference>
<feature type="domain" description="YhcG PDDEXK nuclease" evidence="1">
    <location>
        <begin position="187"/>
        <end position="335"/>
    </location>
</feature>
<dbReference type="RefSeq" id="WP_379789298.1">
    <property type="nucleotide sequence ID" value="NZ_JBHSHL010000059.1"/>
</dbReference>
<comment type="caution">
    <text evidence="3">The sequence shown here is derived from an EMBL/GenBank/DDBJ whole genome shotgun (WGS) entry which is preliminary data.</text>
</comment>
<gene>
    <name evidence="3" type="ORF">ACFO4R_11440</name>
</gene>
<protein>
    <submittedName>
        <fullName evidence="3">PDDEXK nuclease domain-containing protein</fullName>
    </submittedName>
</protein>
<evidence type="ECO:0000313" key="4">
    <source>
        <dbReference type="Proteomes" id="UP001595916"/>
    </source>
</evidence>
<dbReference type="InterPro" id="IPR009362">
    <property type="entry name" value="YhcG_C"/>
</dbReference>
<dbReference type="InterPro" id="IPR011856">
    <property type="entry name" value="tRNA_endonuc-like_dom_sf"/>
</dbReference>
<dbReference type="Pfam" id="PF17761">
    <property type="entry name" value="DUF1016_N"/>
    <property type="match status" value="1"/>
</dbReference>
<dbReference type="PANTHER" id="PTHR30547">
    <property type="entry name" value="UNCHARACTERIZED PROTEIN YHCG-RELATED"/>
    <property type="match status" value="1"/>
</dbReference>
<proteinExistence type="predicted"/>
<reference evidence="4" key="1">
    <citation type="journal article" date="2019" name="Int. J. Syst. Evol. Microbiol.">
        <title>The Global Catalogue of Microorganisms (GCM) 10K type strain sequencing project: providing services to taxonomists for standard genome sequencing and annotation.</title>
        <authorList>
            <consortium name="The Broad Institute Genomics Platform"/>
            <consortium name="The Broad Institute Genome Sequencing Center for Infectious Disease"/>
            <person name="Wu L."/>
            <person name="Ma J."/>
        </authorList>
    </citation>
    <scope>NUCLEOTIDE SEQUENCE [LARGE SCALE GENOMIC DNA]</scope>
    <source>
        <strain evidence="4">CCUG 46385</strain>
    </source>
</reference>
<name>A0ABV9QQF6_9FIRM</name>
<keyword evidence="4" id="KW-1185">Reference proteome</keyword>
<dbReference type="EMBL" id="JBHSHL010000059">
    <property type="protein sequence ID" value="MFC4805676.1"/>
    <property type="molecule type" value="Genomic_DNA"/>
</dbReference>
<dbReference type="Pfam" id="PF06250">
    <property type="entry name" value="YhcG_C"/>
    <property type="match status" value="1"/>
</dbReference>
<feature type="domain" description="YhcG N-terminal" evidence="2">
    <location>
        <begin position="22"/>
        <end position="164"/>
    </location>
</feature>